<dbReference type="Gene3D" id="3.30.40.10">
    <property type="entry name" value="Zinc/RING finger domain, C3HC4 (zinc finger)"/>
    <property type="match status" value="1"/>
</dbReference>
<dbReference type="AlphaFoldDB" id="A0A0F9SZH9"/>
<gene>
    <name evidence="1" type="ORF">LCGC14_0455480</name>
</gene>
<evidence type="ECO:0000313" key="1">
    <source>
        <dbReference type="EMBL" id="KKN67992.1"/>
    </source>
</evidence>
<accession>A0A0F9SZH9</accession>
<protein>
    <submittedName>
        <fullName evidence="1">Uncharacterized protein</fullName>
    </submittedName>
</protein>
<dbReference type="EMBL" id="LAZR01000460">
    <property type="protein sequence ID" value="KKN67992.1"/>
    <property type="molecule type" value="Genomic_DNA"/>
</dbReference>
<comment type="caution">
    <text evidence="1">The sequence shown here is derived from an EMBL/GenBank/DDBJ whole genome shotgun (WGS) entry which is preliminary data.</text>
</comment>
<name>A0A0F9SZH9_9ZZZZ</name>
<dbReference type="InterPro" id="IPR013083">
    <property type="entry name" value="Znf_RING/FYVE/PHD"/>
</dbReference>
<sequence>MRRNRDRPKLKRNREREELRGALKYQPKLERLPVCGDCGKTFKFGDYANKCEGCGQLVCDQCKGARKHQCPKNDERPEG</sequence>
<dbReference type="SUPFAM" id="SSF57903">
    <property type="entry name" value="FYVE/PHD zinc finger"/>
    <property type="match status" value="1"/>
</dbReference>
<organism evidence="1">
    <name type="scientific">marine sediment metagenome</name>
    <dbReference type="NCBI Taxonomy" id="412755"/>
    <lineage>
        <taxon>unclassified sequences</taxon>
        <taxon>metagenomes</taxon>
        <taxon>ecological metagenomes</taxon>
    </lineage>
</organism>
<reference evidence="1" key="1">
    <citation type="journal article" date="2015" name="Nature">
        <title>Complex archaea that bridge the gap between prokaryotes and eukaryotes.</title>
        <authorList>
            <person name="Spang A."/>
            <person name="Saw J.H."/>
            <person name="Jorgensen S.L."/>
            <person name="Zaremba-Niedzwiedzka K."/>
            <person name="Martijn J."/>
            <person name="Lind A.E."/>
            <person name="van Eijk R."/>
            <person name="Schleper C."/>
            <person name="Guy L."/>
            <person name="Ettema T.J."/>
        </authorList>
    </citation>
    <scope>NUCLEOTIDE SEQUENCE</scope>
</reference>
<proteinExistence type="predicted"/>
<dbReference type="InterPro" id="IPR011011">
    <property type="entry name" value="Znf_FYVE_PHD"/>
</dbReference>